<comment type="caution">
    <text evidence="2">The sequence shown here is derived from an EMBL/GenBank/DDBJ whole genome shotgun (WGS) entry which is preliminary data.</text>
</comment>
<keyword evidence="3" id="KW-1185">Reference proteome</keyword>
<dbReference type="Proteomes" id="UP000003340">
    <property type="component" value="Unassembled WGS sequence"/>
</dbReference>
<dbReference type="EMBL" id="ACEC01000041">
    <property type="protein sequence ID" value="EEG31186.1"/>
    <property type="molecule type" value="Genomic_DNA"/>
</dbReference>
<protein>
    <submittedName>
        <fullName evidence="2">Uncharacterized protein</fullName>
    </submittedName>
</protein>
<keyword evidence="1" id="KW-1133">Transmembrane helix</keyword>
<evidence type="ECO:0000256" key="1">
    <source>
        <dbReference type="SAM" id="Phobius"/>
    </source>
</evidence>
<feature type="transmembrane region" description="Helical" evidence="1">
    <location>
        <begin position="12"/>
        <end position="34"/>
    </location>
</feature>
<evidence type="ECO:0000313" key="2">
    <source>
        <dbReference type="EMBL" id="EEG31186.1"/>
    </source>
</evidence>
<accession>C0EBB0</accession>
<proteinExistence type="predicted"/>
<organism evidence="2 3">
    <name type="scientific">[Clostridium] methylpentosum DSM 5476</name>
    <dbReference type="NCBI Taxonomy" id="537013"/>
    <lineage>
        <taxon>Bacteria</taxon>
        <taxon>Bacillati</taxon>
        <taxon>Bacillota</taxon>
        <taxon>Clostridia</taxon>
        <taxon>Eubacteriales</taxon>
        <taxon>Oscillospiraceae</taxon>
        <taxon>Oscillospiraceae incertae sedis</taxon>
    </lineage>
</organism>
<keyword evidence="1" id="KW-0812">Transmembrane</keyword>
<name>C0EBB0_9FIRM</name>
<keyword evidence="1" id="KW-0472">Membrane</keyword>
<gene>
    <name evidence="2" type="ORF">CLOSTMETH_01128</name>
</gene>
<reference evidence="2 3" key="2">
    <citation type="submission" date="2009-02" db="EMBL/GenBank/DDBJ databases">
        <title>Draft genome sequence of Clostridium methylpentosum (DSM 5476).</title>
        <authorList>
            <person name="Sudarsanam P."/>
            <person name="Ley R."/>
            <person name="Guruge J."/>
            <person name="Turnbaugh P.J."/>
            <person name="Mahowald M."/>
            <person name="Liep D."/>
            <person name="Gordon J."/>
        </authorList>
    </citation>
    <scope>NUCLEOTIDE SEQUENCE [LARGE SCALE GENOMIC DNA]</scope>
    <source>
        <strain evidence="2 3">DSM 5476</strain>
    </source>
</reference>
<reference evidence="2 3" key="1">
    <citation type="submission" date="2009-01" db="EMBL/GenBank/DDBJ databases">
        <authorList>
            <person name="Fulton L."/>
            <person name="Clifton S."/>
            <person name="Fulton B."/>
            <person name="Xu J."/>
            <person name="Minx P."/>
            <person name="Pepin K.H."/>
            <person name="Johnson M."/>
            <person name="Bhonagiri V."/>
            <person name="Nash W.E."/>
            <person name="Mardis E.R."/>
            <person name="Wilson R.K."/>
        </authorList>
    </citation>
    <scope>NUCLEOTIDE SEQUENCE [LARGE SCALE GENOMIC DNA]</scope>
    <source>
        <strain evidence="2 3">DSM 5476</strain>
    </source>
</reference>
<evidence type="ECO:0000313" key="3">
    <source>
        <dbReference type="Proteomes" id="UP000003340"/>
    </source>
</evidence>
<dbReference type="AlphaFoldDB" id="C0EBB0"/>
<sequence length="40" mass="4550">MWPPGHLKLYTGSFPSLFDTLLFYTGCCFALLGCKNQNQH</sequence>
<dbReference type="HOGENOM" id="CLU_3287465_0_0_9"/>
<dbReference type="STRING" id="537013.CLOSTMETH_01128"/>